<dbReference type="GO" id="GO:0004771">
    <property type="term" value="F:sterol ester esterase activity"/>
    <property type="evidence" value="ECO:0007669"/>
    <property type="project" value="TreeGrafter"/>
</dbReference>
<evidence type="ECO:0000256" key="35">
    <source>
        <dbReference type="ARBA" id="ARBA00049053"/>
    </source>
</evidence>
<dbReference type="EC" id="3.1.1.23" evidence="11"/>
<dbReference type="EMBL" id="JARQWQ010000016">
    <property type="protein sequence ID" value="KAK2566563.1"/>
    <property type="molecule type" value="Genomic_DNA"/>
</dbReference>
<feature type="domain" description="Alpha/beta hydrolase fold-3" evidence="43">
    <location>
        <begin position="343"/>
        <end position="492"/>
    </location>
</feature>
<comment type="caution">
    <text evidence="44">The sequence shown here is derived from an EMBL/GenBank/DDBJ whole genome shotgun (WGS) entry which is preliminary data.</text>
</comment>
<comment type="pathway">
    <text evidence="7">Glycerolipid metabolism; triacylglycerol degradation.</text>
</comment>
<evidence type="ECO:0000256" key="22">
    <source>
        <dbReference type="ARBA" id="ARBA00023221"/>
    </source>
</evidence>
<evidence type="ECO:0000256" key="23">
    <source>
        <dbReference type="ARBA" id="ARBA00023406"/>
    </source>
</evidence>
<dbReference type="GO" id="GO:0047372">
    <property type="term" value="F:monoacylglycerol lipase activity"/>
    <property type="evidence" value="ECO:0007669"/>
    <property type="project" value="UniProtKB-EC"/>
</dbReference>
<dbReference type="GO" id="GO:0005901">
    <property type="term" value="C:caveola"/>
    <property type="evidence" value="ECO:0007669"/>
    <property type="project" value="UniProtKB-SubCell"/>
</dbReference>
<evidence type="ECO:0000256" key="38">
    <source>
        <dbReference type="ARBA" id="ARBA00049372"/>
    </source>
</evidence>
<comment type="catalytic activity">
    <reaction evidence="2">
        <text>Hydrolyzes glycerol monoesters of long-chain fatty acids.</text>
        <dbReference type="EC" id="3.1.1.23"/>
    </reaction>
</comment>
<keyword evidence="16" id="KW-0551">Lipid droplet</keyword>
<dbReference type="InterPro" id="IPR010468">
    <property type="entry name" value="HSL_N"/>
</dbReference>
<comment type="pathway">
    <text evidence="8">Lipid metabolism.</text>
</comment>
<evidence type="ECO:0000256" key="26">
    <source>
        <dbReference type="ARBA" id="ARBA00046695"/>
    </source>
</evidence>
<comment type="catalytic activity">
    <reaction evidence="30">
        <text>cholesteryl (9Z-octadecenoate) + H2O = cholesterol + (9Z)-octadecenoate + H(+)</text>
        <dbReference type="Rhea" id="RHEA:33875"/>
        <dbReference type="ChEBI" id="CHEBI:15377"/>
        <dbReference type="ChEBI" id="CHEBI:15378"/>
        <dbReference type="ChEBI" id="CHEBI:16113"/>
        <dbReference type="ChEBI" id="CHEBI:30823"/>
        <dbReference type="ChEBI" id="CHEBI:46898"/>
    </reaction>
    <physiologicalReaction direction="left-to-right" evidence="30">
        <dbReference type="Rhea" id="RHEA:33876"/>
    </physiologicalReaction>
</comment>
<dbReference type="PROSITE" id="PS01173">
    <property type="entry name" value="LIPASE_GDXG_HIS"/>
    <property type="match status" value="1"/>
</dbReference>
<dbReference type="PANTHER" id="PTHR23025">
    <property type="entry name" value="TRIACYLGLYCEROL LIPASE"/>
    <property type="match status" value="1"/>
</dbReference>
<comment type="catalytic activity">
    <reaction evidence="40">
        <text>1,2-di-(9Z-octadecenoyl)-sn-glycerol + H2O = (9Z-octadecenoyl)-glycerol + (9Z)-octadecenoate + H(+)</text>
        <dbReference type="Rhea" id="RHEA:39935"/>
        <dbReference type="ChEBI" id="CHEBI:15377"/>
        <dbReference type="ChEBI" id="CHEBI:15378"/>
        <dbReference type="ChEBI" id="CHEBI:30823"/>
        <dbReference type="ChEBI" id="CHEBI:52333"/>
        <dbReference type="ChEBI" id="CHEBI:75937"/>
    </reaction>
    <physiologicalReaction direction="left-to-right" evidence="40">
        <dbReference type="Rhea" id="RHEA:39936"/>
    </physiologicalReaction>
</comment>
<comment type="catalytic activity">
    <reaction evidence="31">
        <text>a diacylglycerol + H2O = a monoacylglycerol + a fatty acid + H(+)</text>
        <dbReference type="Rhea" id="RHEA:32731"/>
        <dbReference type="ChEBI" id="CHEBI:15377"/>
        <dbReference type="ChEBI" id="CHEBI:15378"/>
        <dbReference type="ChEBI" id="CHEBI:17408"/>
        <dbReference type="ChEBI" id="CHEBI:18035"/>
        <dbReference type="ChEBI" id="CHEBI:28868"/>
        <dbReference type="EC" id="3.1.1.79"/>
    </reaction>
</comment>
<evidence type="ECO:0000256" key="12">
    <source>
        <dbReference type="ARBA" id="ARBA00015845"/>
    </source>
</evidence>
<keyword evidence="14" id="KW-0963">Cytoplasm</keyword>
<accession>A0AAD9QSB3</accession>
<evidence type="ECO:0000256" key="33">
    <source>
        <dbReference type="ARBA" id="ARBA00048657"/>
    </source>
</evidence>
<evidence type="ECO:0000256" key="4">
    <source>
        <dbReference type="ARBA" id="ARBA00004345"/>
    </source>
</evidence>
<evidence type="ECO:0000256" key="37">
    <source>
        <dbReference type="ARBA" id="ARBA00049208"/>
    </source>
</evidence>
<feature type="compositionally biased region" description="Polar residues" evidence="41">
    <location>
        <begin position="532"/>
        <end position="551"/>
    </location>
</feature>
<evidence type="ECO:0000256" key="5">
    <source>
        <dbReference type="ARBA" id="ARBA00004502"/>
    </source>
</evidence>
<dbReference type="GO" id="GO:0004806">
    <property type="term" value="F:triacylglycerol lipase activity"/>
    <property type="evidence" value="ECO:0007669"/>
    <property type="project" value="TreeGrafter"/>
</dbReference>
<dbReference type="GO" id="GO:0008203">
    <property type="term" value="P:cholesterol metabolic process"/>
    <property type="evidence" value="ECO:0007669"/>
    <property type="project" value="UniProtKB-KW"/>
</dbReference>
<evidence type="ECO:0000256" key="15">
    <source>
        <dbReference type="ARBA" id="ARBA00022548"/>
    </source>
</evidence>
<comment type="catalytic activity">
    <reaction evidence="36">
        <text>2,3-di-(9Z)-octadecenoyl-sn-glycerol + H2O = 2-(9Z-octadecenoyl)-glycerol + (9Z)-octadecenoate + H(+)</text>
        <dbReference type="Rhea" id="RHEA:38383"/>
        <dbReference type="ChEBI" id="CHEBI:15377"/>
        <dbReference type="ChEBI" id="CHEBI:15378"/>
        <dbReference type="ChEBI" id="CHEBI:30823"/>
        <dbReference type="ChEBI" id="CHEBI:73990"/>
        <dbReference type="ChEBI" id="CHEBI:75824"/>
    </reaction>
    <physiologicalReaction direction="left-to-right" evidence="36">
        <dbReference type="Rhea" id="RHEA:38384"/>
    </physiologicalReaction>
</comment>
<keyword evidence="19" id="KW-0443">Lipid metabolism</keyword>
<evidence type="ECO:0000256" key="10">
    <source>
        <dbReference type="ARBA" id="ARBA00013088"/>
    </source>
</evidence>
<evidence type="ECO:0000256" key="39">
    <source>
        <dbReference type="ARBA" id="ARBA00049461"/>
    </source>
</evidence>
<evidence type="ECO:0000256" key="40">
    <source>
        <dbReference type="ARBA" id="ARBA00049519"/>
    </source>
</evidence>
<feature type="compositionally biased region" description="Basic and acidic residues" evidence="41">
    <location>
        <begin position="626"/>
        <end position="638"/>
    </location>
</feature>
<dbReference type="AlphaFoldDB" id="A0AAD9QSB3"/>
<evidence type="ECO:0000256" key="11">
    <source>
        <dbReference type="ARBA" id="ARBA00013254"/>
    </source>
</evidence>
<evidence type="ECO:0000256" key="2">
    <source>
        <dbReference type="ARBA" id="ARBA00001613"/>
    </source>
</evidence>
<evidence type="ECO:0000256" key="21">
    <source>
        <dbReference type="ARBA" id="ARBA00023166"/>
    </source>
</evidence>
<dbReference type="GO" id="GO:0005829">
    <property type="term" value="C:cytosol"/>
    <property type="evidence" value="ECO:0007669"/>
    <property type="project" value="UniProtKB-SubCell"/>
</dbReference>
<dbReference type="PANTHER" id="PTHR23025:SF3">
    <property type="entry name" value="HORMONE-SENSITIVE LIPASE"/>
    <property type="match status" value="1"/>
</dbReference>
<feature type="region of interest" description="Disordered" evidence="41">
    <location>
        <begin position="604"/>
        <end position="638"/>
    </location>
</feature>
<dbReference type="InterPro" id="IPR013094">
    <property type="entry name" value="AB_hydrolase_3"/>
</dbReference>
<feature type="domain" description="Hormone-sensitive lipase N-terminal" evidence="42">
    <location>
        <begin position="21"/>
        <end position="324"/>
    </location>
</feature>
<evidence type="ECO:0000256" key="9">
    <source>
        <dbReference type="ARBA" id="ARBA00010515"/>
    </source>
</evidence>
<comment type="catalytic activity">
    <reaction evidence="34">
        <text>1,2-di-(9Z-octadecenoyl)-glycerol + H2O = (9Z-octadecenoyl)-glycerol + (9Z)-octadecenoate + H(+)</text>
        <dbReference type="Rhea" id="RHEA:38455"/>
        <dbReference type="ChEBI" id="CHEBI:15377"/>
        <dbReference type="ChEBI" id="CHEBI:15378"/>
        <dbReference type="ChEBI" id="CHEBI:30823"/>
        <dbReference type="ChEBI" id="CHEBI:52323"/>
        <dbReference type="ChEBI" id="CHEBI:75937"/>
    </reaction>
    <physiologicalReaction direction="left-to-right" evidence="34">
        <dbReference type="Rhea" id="RHEA:38456"/>
    </physiologicalReaction>
</comment>
<keyword evidence="22" id="KW-0753">Steroid metabolism</keyword>
<evidence type="ECO:0000313" key="44">
    <source>
        <dbReference type="EMBL" id="KAK2566563.1"/>
    </source>
</evidence>
<comment type="catalytic activity">
    <reaction evidence="28">
        <text>1,2-di-(9Z-octadecenoyl)-glycerol + H2O = 2-(9Z-octadecenoyl)-glycerol + (9Z)-octadecenoate + H(+)</text>
        <dbReference type="Rhea" id="RHEA:38659"/>
        <dbReference type="ChEBI" id="CHEBI:15377"/>
        <dbReference type="ChEBI" id="CHEBI:15378"/>
        <dbReference type="ChEBI" id="CHEBI:30823"/>
        <dbReference type="ChEBI" id="CHEBI:52323"/>
        <dbReference type="ChEBI" id="CHEBI:73990"/>
    </reaction>
    <physiologicalReaction direction="left-to-right" evidence="28">
        <dbReference type="Rhea" id="RHEA:38660"/>
    </physiologicalReaction>
</comment>
<evidence type="ECO:0000256" key="34">
    <source>
        <dbReference type="ARBA" id="ARBA00048674"/>
    </source>
</evidence>
<comment type="catalytic activity">
    <reaction evidence="23">
        <text>1-O-hexadecyl-2-acetyl-sn-glycerol + H2O = 1-O-hexadecyl-sn-glycerol + acetate + H(+)</text>
        <dbReference type="Rhea" id="RHEA:38563"/>
        <dbReference type="ChEBI" id="CHEBI:15377"/>
        <dbReference type="ChEBI" id="CHEBI:15378"/>
        <dbReference type="ChEBI" id="CHEBI:30089"/>
        <dbReference type="ChEBI" id="CHEBI:34115"/>
        <dbReference type="ChEBI" id="CHEBI:75936"/>
    </reaction>
    <physiologicalReaction direction="left-to-right" evidence="23">
        <dbReference type="Rhea" id="RHEA:38564"/>
    </physiologicalReaction>
</comment>
<evidence type="ECO:0000256" key="25">
    <source>
        <dbReference type="ARBA" id="ARBA00031112"/>
    </source>
</evidence>
<dbReference type="Proteomes" id="UP001249851">
    <property type="component" value="Unassembled WGS sequence"/>
</dbReference>
<evidence type="ECO:0000256" key="30">
    <source>
        <dbReference type="ARBA" id="ARBA00047653"/>
    </source>
</evidence>
<keyword evidence="21" id="KW-1207">Sterol metabolism</keyword>
<reference evidence="44" key="2">
    <citation type="journal article" date="2023" name="Science">
        <title>Genomic signatures of disease resistance in endangered staghorn corals.</title>
        <authorList>
            <person name="Vollmer S.V."/>
            <person name="Selwyn J.D."/>
            <person name="Despard B.A."/>
            <person name="Roesel C.L."/>
        </authorList>
    </citation>
    <scope>NUCLEOTIDE SEQUENCE</scope>
    <source>
        <strain evidence="44">K2</strain>
    </source>
</reference>
<gene>
    <name evidence="44" type="ORF">P5673_009192</name>
</gene>
<evidence type="ECO:0000256" key="31">
    <source>
        <dbReference type="ARBA" id="ARBA00047674"/>
    </source>
</evidence>
<evidence type="ECO:0000259" key="43">
    <source>
        <dbReference type="Pfam" id="PF07859"/>
    </source>
</evidence>
<comment type="catalytic activity">
    <reaction evidence="27">
        <text>1-(9Z-octadecenoyl)-glycerol + H2O = glycerol + (9Z)-octadecenoate + H(+)</text>
        <dbReference type="Rhea" id="RHEA:38487"/>
        <dbReference type="ChEBI" id="CHEBI:15377"/>
        <dbReference type="ChEBI" id="CHEBI:15378"/>
        <dbReference type="ChEBI" id="CHEBI:17754"/>
        <dbReference type="ChEBI" id="CHEBI:30823"/>
        <dbReference type="ChEBI" id="CHEBI:75342"/>
    </reaction>
    <physiologicalReaction direction="left-to-right" evidence="27">
        <dbReference type="Rhea" id="RHEA:38488"/>
    </physiologicalReaction>
</comment>
<evidence type="ECO:0000256" key="41">
    <source>
        <dbReference type="SAM" id="MobiDB-lite"/>
    </source>
</evidence>
<comment type="catalytic activity">
    <reaction evidence="1">
        <text>a triacylglycerol + H2O = a diacylglycerol + a fatty acid + H(+)</text>
        <dbReference type="Rhea" id="RHEA:12044"/>
        <dbReference type="ChEBI" id="CHEBI:15377"/>
        <dbReference type="ChEBI" id="CHEBI:15378"/>
        <dbReference type="ChEBI" id="CHEBI:17855"/>
        <dbReference type="ChEBI" id="CHEBI:18035"/>
        <dbReference type="ChEBI" id="CHEBI:28868"/>
        <dbReference type="EC" id="3.1.1.79"/>
    </reaction>
</comment>
<evidence type="ECO:0000256" key="1">
    <source>
        <dbReference type="ARBA" id="ARBA00000803"/>
    </source>
</evidence>
<dbReference type="InterPro" id="IPR002168">
    <property type="entry name" value="Lipase_GDXG_HIS_AS"/>
</dbReference>
<evidence type="ECO:0000256" key="36">
    <source>
        <dbReference type="ARBA" id="ARBA00049143"/>
    </source>
</evidence>
<evidence type="ECO:0000256" key="6">
    <source>
        <dbReference type="ARBA" id="ARBA00004514"/>
    </source>
</evidence>
<dbReference type="EC" id="3.1.1.79" evidence="10"/>
<evidence type="ECO:0000256" key="32">
    <source>
        <dbReference type="ARBA" id="ARBA00048386"/>
    </source>
</evidence>
<comment type="catalytic activity">
    <reaction evidence="38">
        <text>1,3-di-(9Z-octadecenoyl)-glycerol + H2O = 1-(9Z-octadecenoyl)-glycerol + (9Z)-octadecenoate + H(+)</text>
        <dbReference type="Rhea" id="RHEA:39939"/>
        <dbReference type="ChEBI" id="CHEBI:15377"/>
        <dbReference type="ChEBI" id="CHEBI:15378"/>
        <dbReference type="ChEBI" id="CHEBI:30823"/>
        <dbReference type="ChEBI" id="CHEBI:75342"/>
        <dbReference type="ChEBI" id="CHEBI:75735"/>
    </reaction>
    <physiologicalReaction direction="left-to-right" evidence="38">
        <dbReference type="Rhea" id="RHEA:39940"/>
    </physiologicalReaction>
</comment>
<reference evidence="44" key="1">
    <citation type="journal article" date="2023" name="G3 (Bethesda)">
        <title>Whole genome assembly and annotation of the endangered Caribbean coral Acropora cervicornis.</title>
        <authorList>
            <person name="Selwyn J.D."/>
            <person name="Vollmer S.V."/>
        </authorList>
    </citation>
    <scope>NUCLEOTIDE SEQUENCE</scope>
    <source>
        <strain evidence="44">K2</strain>
    </source>
</reference>
<sequence length="869" mass="96187">MAADESSSSDLGEYSYLPILFKHLRRILDDNIEYFERDTSKAVYKKFYDGFNLMTATVHTMEEVVKVIAKAAPLYDFSIDIKGNGYRSLITIVEHSIRSVTDLAAYCQTHRDRFYFRWHHYSMEVEAFANLFCRIAELLELAKNLINDNIPNHLFHEHFDSDLMIAAEQLDRECFYGRTLGFQFPSGMSGFLQVVCVAMASFAEGYLKHKTYSLSQATVSILNSGKYTVNPEMRAKQVAEVTQNMKIDFCKAFWNLTETYGIQHVPLFIGSALKVNRVFFIPPESFEVKRLNGETVSIVPPCSWSCLAPVQVRLLSYAWRKGQSKDGTIHQGQVPKPKSDGLLVHIHGGGFVAQSSKSHEMYLRSWAKELDVPILSIDYSLSPEAPFPRALEECFFVYAWCLNNFDQLGTTGKFLCLAGDSAGGNLSVSLSMRASEYGIRVPDSILAVYSCFNAQWIPSPSRLLAIMDPLLPMGVLAGCLGAYAGLGKSPFDELSENVENAKSNSDLTGQSVEVESKDSRYKDSAGSFHTCLGSQESSASHGAPVSNSDAVVSSGIPEHMPFQNRLVLGHVNSSLLNEDCKPSKRGGESSILGQELGYESGLKCQENSLDPHSRSQSEDSVQSRSRSPEGGKHGTGHETDHIAVHYHSDVEGCHVVNVAEEPGSPNGKLLLFPVESPADDGEEDGMKDVHSGINTALSQVYLPITKNPYMSPVLAPDELLKSLPPIDLVRQNEIFPCALEVRTPFLVPSVTRLVSMEADGAPFTPVPRSVLRFTGIQSYGYTDQRKVETDLKACSLDPLFDDSVEFAKRLHSLNNDVELYILDGLPHGFLGFHLVSQEAREGNNLCIVCLKRTLTGKRTKVNAEKPPVY</sequence>
<feature type="compositionally biased region" description="Polar residues" evidence="41">
    <location>
        <begin position="500"/>
        <end position="513"/>
    </location>
</feature>
<dbReference type="GO" id="GO:0019433">
    <property type="term" value="P:triglyceride catabolic process"/>
    <property type="evidence" value="ECO:0007669"/>
    <property type="project" value="TreeGrafter"/>
</dbReference>
<evidence type="ECO:0000256" key="16">
    <source>
        <dbReference type="ARBA" id="ARBA00022677"/>
    </source>
</evidence>
<evidence type="ECO:0000256" key="7">
    <source>
        <dbReference type="ARBA" id="ARBA00004879"/>
    </source>
</evidence>
<name>A0AAD9QSB3_ACRCE</name>
<feature type="region of interest" description="Disordered" evidence="41">
    <location>
        <begin position="500"/>
        <end position="520"/>
    </location>
</feature>
<proteinExistence type="inferred from homology"/>
<comment type="catalytic activity">
    <reaction evidence="33">
        <text>1,2-di-(9Z-octadecenoyl)-glycerol + (9Z)-octadecenoate + H(+) = 1,2,3-tri-(9Z-octadecenoyl)-glycerol + H2O</text>
        <dbReference type="Rhea" id="RHEA:38379"/>
        <dbReference type="ChEBI" id="CHEBI:15377"/>
        <dbReference type="ChEBI" id="CHEBI:15378"/>
        <dbReference type="ChEBI" id="CHEBI:30823"/>
        <dbReference type="ChEBI" id="CHEBI:52323"/>
        <dbReference type="ChEBI" id="CHEBI:53753"/>
    </reaction>
    <physiologicalReaction direction="right-to-left" evidence="33">
        <dbReference type="Rhea" id="RHEA:38381"/>
    </physiologicalReaction>
</comment>
<dbReference type="SUPFAM" id="SSF53474">
    <property type="entry name" value="alpha/beta-Hydrolases"/>
    <property type="match status" value="1"/>
</dbReference>
<dbReference type="Pfam" id="PF06350">
    <property type="entry name" value="HSL_N"/>
    <property type="match status" value="1"/>
</dbReference>
<comment type="catalytic activity">
    <reaction evidence="39">
        <text>2-(9Z-octadecenoyl)-glycerol + H2O = glycerol + (9Z)-octadecenoate + H(+)</text>
        <dbReference type="Rhea" id="RHEA:38491"/>
        <dbReference type="ChEBI" id="CHEBI:15377"/>
        <dbReference type="ChEBI" id="CHEBI:15378"/>
        <dbReference type="ChEBI" id="CHEBI:17754"/>
        <dbReference type="ChEBI" id="CHEBI:30823"/>
        <dbReference type="ChEBI" id="CHEBI:73990"/>
    </reaction>
    <physiologicalReaction direction="left-to-right" evidence="39">
        <dbReference type="Rhea" id="RHEA:38492"/>
    </physiologicalReaction>
</comment>
<evidence type="ECO:0000256" key="29">
    <source>
        <dbReference type="ARBA" id="ARBA00047476"/>
    </source>
</evidence>
<organism evidence="44 45">
    <name type="scientific">Acropora cervicornis</name>
    <name type="common">Staghorn coral</name>
    <dbReference type="NCBI Taxonomy" id="6130"/>
    <lineage>
        <taxon>Eukaryota</taxon>
        <taxon>Metazoa</taxon>
        <taxon>Cnidaria</taxon>
        <taxon>Anthozoa</taxon>
        <taxon>Hexacorallia</taxon>
        <taxon>Scleractinia</taxon>
        <taxon>Astrocoeniina</taxon>
        <taxon>Acroporidae</taxon>
        <taxon>Acropora</taxon>
    </lineage>
</organism>
<evidence type="ECO:0000256" key="17">
    <source>
        <dbReference type="ARBA" id="ARBA00022801"/>
    </source>
</evidence>
<keyword evidence="13" id="KW-1003">Cell membrane</keyword>
<evidence type="ECO:0000256" key="28">
    <source>
        <dbReference type="ARBA" id="ARBA00047458"/>
    </source>
</evidence>
<evidence type="ECO:0000256" key="24">
    <source>
        <dbReference type="ARBA" id="ARBA00030031"/>
    </source>
</evidence>
<evidence type="ECO:0000256" key="18">
    <source>
        <dbReference type="ARBA" id="ARBA00022963"/>
    </source>
</evidence>
<evidence type="ECO:0000256" key="19">
    <source>
        <dbReference type="ARBA" id="ARBA00023098"/>
    </source>
</evidence>
<comment type="subunit">
    <text evidence="26">Monomer and homodimer. Interacts with CAVIN1 in the adipocyte cytoplasm. Interacts with PLIN5.</text>
</comment>
<evidence type="ECO:0000313" key="45">
    <source>
        <dbReference type="Proteomes" id="UP001249851"/>
    </source>
</evidence>
<evidence type="ECO:0000259" key="42">
    <source>
        <dbReference type="Pfam" id="PF06350"/>
    </source>
</evidence>
<keyword evidence="15" id="KW-0153">Cholesterol metabolism</keyword>
<keyword evidence="20" id="KW-0472">Membrane</keyword>
<keyword evidence="18" id="KW-0442">Lipid degradation</keyword>
<evidence type="ECO:0000256" key="20">
    <source>
        <dbReference type="ARBA" id="ARBA00023136"/>
    </source>
</evidence>
<feature type="region of interest" description="Disordered" evidence="41">
    <location>
        <begin position="532"/>
        <end position="552"/>
    </location>
</feature>
<comment type="catalytic activity">
    <reaction evidence="32">
        <text>1,2,3-tri-(9Z-octadecenoyl)-glycerol + H2O = di-(9Z)-octadecenoylglycerol + (9Z)-octadecenoate + H(+)</text>
        <dbReference type="Rhea" id="RHEA:38575"/>
        <dbReference type="ChEBI" id="CHEBI:15377"/>
        <dbReference type="ChEBI" id="CHEBI:15378"/>
        <dbReference type="ChEBI" id="CHEBI:30823"/>
        <dbReference type="ChEBI" id="CHEBI:53753"/>
        <dbReference type="ChEBI" id="CHEBI:75945"/>
    </reaction>
    <physiologicalReaction direction="left-to-right" evidence="32">
        <dbReference type="Rhea" id="RHEA:38576"/>
    </physiologicalReaction>
</comment>
<keyword evidence="17" id="KW-0378">Hydrolase</keyword>
<comment type="catalytic activity">
    <reaction evidence="35">
        <text>all-trans-retinyl hexadecanoate + H2O = all-trans-retinol + hexadecanoate + H(+)</text>
        <dbReference type="Rhea" id="RHEA:13933"/>
        <dbReference type="ChEBI" id="CHEBI:7896"/>
        <dbReference type="ChEBI" id="CHEBI:15377"/>
        <dbReference type="ChEBI" id="CHEBI:15378"/>
        <dbReference type="ChEBI" id="CHEBI:17336"/>
        <dbReference type="ChEBI" id="CHEBI:17616"/>
    </reaction>
    <physiologicalReaction direction="left-to-right" evidence="35">
        <dbReference type="Rhea" id="RHEA:13934"/>
    </physiologicalReaction>
</comment>
<evidence type="ECO:0000256" key="13">
    <source>
        <dbReference type="ARBA" id="ARBA00022475"/>
    </source>
</evidence>
<comment type="subcellular location">
    <subcellularLocation>
        <location evidence="3">Cell membrane</location>
    </subcellularLocation>
    <subcellularLocation>
        <location evidence="6">Cytoplasm</location>
        <location evidence="6">Cytosol</location>
    </subcellularLocation>
    <subcellularLocation>
        <location evidence="5">Lipid droplet</location>
    </subcellularLocation>
    <subcellularLocation>
        <location evidence="4">Membrane</location>
        <location evidence="4">Caveola</location>
    </subcellularLocation>
</comment>
<comment type="catalytic activity">
    <reaction evidence="29">
        <text>2-(5Z,8Z,11Z,14Z-eicosatetraenoyl)-glycerol + H2O = glycerol + (5Z,8Z,11Z,14Z)-eicosatetraenoate + H(+)</text>
        <dbReference type="Rhea" id="RHEA:26132"/>
        <dbReference type="ChEBI" id="CHEBI:15377"/>
        <dbReference type="ChEBI" id="CHEBI:15378"/>
        <dbReference type="ChEBI" id="CHEBI:17754"/>
        <dbReference type="ChEBI" id="CHEBI:32395"/>
        <dbReference type="ChEBI" id="CHEBI:52392"/>
    </reaction>
    <physiologicalReaction direction="left-to-right" evidence="29">
        <dbReference type="Rhea" id="RHEA:26133"/>
    </physiologicalReaction>
</comment>
<keyword evidence="45" id="KW-1185">Reference proteome</keyword>
<evidence type="ECO:0000256" key="3">
    <source>
        <dbReference type="ARBA" id="ARBA00004236"/>
    </source>
</evidence>
<evidence type="ECO:0000256" key="14">
    <source>
        <dbReference type="ARBA" id="ARBA00022490"/>
    </source>
</evidence>
<dbReference type="GO" id="GO:0005811">
    <property type="term" value="C:lipid droplet"/>
    <property type="evidence" value="ECO:0007669"/>
    <property type="project" value="UniProtKB-SubCell"/>
</dbReference>
<evidence type="ECO:0000256" key="27">
    <source>
        <dbReference type="ARBA" id="ARBA00047438"/>
    </source>
</evidence>
<comment type="similarity">
    <text evidence="9">Belongs to the 'GDXG' lipolytic enzyme family.</text>
</comment>
<dbReference type="InterPro" id="IPR029058">
    <property type="entry name" value="AB_hydrolase_fold"/>
</dbReference>
<dbReference type="Gene3D" id="3.40.50.1820">
    <property type="entry name" value="alpha/beta hydrolase"/>
    <property type="match status" value="2"/>
</dbReference>
<dbReference type="Pfam" id="PF07859">
    <property type="entry name" value="Abhydrolase_3"/>
    <property type="match status" value="1"/>
</dbReference>
<evidence type="ECO:0000256" key="8">
    <source>
        <dbReference type="ARBA" id="ARBA00005189"/>
    </source>
</evidence>
<protein>
    <recommendedName>
        <fullName evidence="12">Hormone-sensitive lipase</fullName>
        <ecNumber evidence="11">3.1.1.23</ecNumber>
        <ecNumber evidence="10">3.1.1.79</ecNumber>
    </recommendedName>
    <alternativeName>
        <fullName evidence="25">Monoacylglycerol lipase LIPE</fullName>
    </alternativeName>
    <alternativeName>
        <fullName evidence="24">Retinyl ester hydrolase</fullName>
    </alternativeName>
</protein>
<comment type="catalytic activity">
    <reaction evidence="37">
        <text>a monoacylglycerol + H2O = glycerol + a fatty acid + H(+)</text>
        <dbReference type="Rhea" id="RHEA:15245"/>
        <dbReference type="ChEBI" id="CHEBI:15377"/>
        <dbReference type="ChEBI" id="CHEBI:15378"/>
        <dbReference type="ChEBI" id="CHEBI:17408"/>
        <dbReference type="ChEBI" id="CHEBI:17754"/>
        <dbReference type="ChEBI" id="CHEBI:28868"/>
        <dbReference type="EC" id="3.1.1.79"/>
    </reaction>
</comment>